<protein>
    <submittedName>
        <fullName evidence="2">Uncharacterized protein</fullName>
    </submittedName>
</protein>
<feature type="region of interest" description="Disordered" evidence="1">
    <location>
        <begin position="1"/>
        <end position="75"/>
    </location>
</feature>
<keyword evidence="3" id="KW-1185">Reference proteome</keyword>
<evidence type="ECO:0000313" key="3">
    <source>
        <dbReference type="Proteomes" id="UP000002620"/>
    </source>
</evidence>
<sequence length="136" mass="14929">MSDSGSARPLEIDGNPSPHAARIGAEAGTVYREKAGLRRDNHAAAPRREDTRSPVSGRGGSGQAQHPGKAAARRLSTADAWMAVQEVCREEGFVTASRLREALRRSDAYHWLVKFERLGLLERVPGSRPARWVMKD</sequence>
<dbReference type="HOGENOM" id="CLU_1871063_0_0_9"/>
<dbReference type="Proteomes" id="UP000002620">
    <property type="component" value="Chromosome"/>
</dbReference>
<dbReference type="EMBL" id="CP001785">
    <property type="protein sequence ID" value="ACX52460.1"/>
    <property type="molecule type" value="Genomic_DNA"/>
</dbReference>
<evidence type="ECO:0000313" key="2">
    <source>
        <dbReference type="EMBL" id="ACX52460.1"/>
    </source>
</evidence>
<accession>C9R831</accession>
<reference evidence="2 3" key="1">
    <citation type="submission" date="2009-10" db="EMBL/GenBank/DDBJ databases">
        <title>Complete sequence of chromosome of Ammonifex degensii KC4.</title>
        <authorList>
            <consortium name="US DOE Joint Genome Institute"/>
            <person name="Kerfeld C."/>
            <person name="Goodner B."/>
            <person name="Huber H."/>
            <person name="Stetter K."/>
            <person name="Lucas S."/>
            <person name="Copeland A."/>
            <person name="Lapidus A."/>
            <person name="Glavina del Rio T."/>
            <person name="Dalin E."/>
            <person name="Tice H."/>
            <person name="Bruce D."/>
            <person name="Goodwin L."/>
            <person name="Pitluck S."/>
            <person name="Saunders E."/>
            <person name="Brettin T."/>
            <person name="Detter J.C."/>
            <person name="Han C."/>
            <person name="Larimer F."/>
            <person name="Land M."/>
            <person name="Hauser L."/>
            <person name="Kyrpides N."/>
            <person name="Ovchinnikova G."/>
            <person name="Richardson P."/>
        </authorList>
    </citation>
    <scope>NUCLEOTIDE SEQUENCE [LARGE SCALE GENOMIC DNA]</scope>
    <source>
        <strain evidence="3">DSM 10501 / KC4</strain>
    </source>
</reference>
<dbReference type="AlphaFoldDB" id="C9R831"/>
<dbReference type="KEGG" id="adg:Adeg_1357"/>
<name>C9R831_AMMDK</name>
<organism evidence="2 3">
    <name type="scientific">Ammonifex degensii (strain DSM 10501 / KC4)</name>
    <dbReference type="NCBI Taxonomy" id="429009"/>
    <lineage>
        <taxon>Bacteria</taxon>
        <taxon>Bacillati</taxon>
        <taxon>Bacillota</taxon>
        <taxon>Clostridia</taxon>
        <taxon>Thermoanaerobacterales</taxon>
        <taxon>Thermoanaerobacteraceae</taxon>
        <taxon>Ammonifex</taxon>
    </lineage>
</organism>
<gene>
    <name evidence="2" type="ordered locus">Adeg_1357</name>
</gene>
<feature type="compositionally biased region" description="Basic and acidic residues" evidence="1">
    <location>
        <begin position="31"/>
        <end position="52"/>
    </location>
</feature>
<proteinExistence type="predicted"/>
<evidence type="ECO:0000256" key="1">
    <source>
        <dbReference type="SAM" id="MobiDB-lite"/>
    </source>
</evidence>
<dbReference type="RefSeq" id="WP_015739337.1">
    <property type="nucleotide sequence ID" value="NC_013385.1"/>
</dbReference>